<dbReference type="Pfam" id="PF00561">
    <property type="entry name" value="Abhydrolase_1"/>
    <property type="match status" value="1"/>
</dbReference>
<evidence type="ECO:0000259" key="4">
    <source>
        <dbReference type="Pfam" id="PF00561"/>
    </source>
</evidence>
<keyword evidence="2" id="KW-0378">Hydrolase</keyword>
<evidence type="ECO:0000256" key="3">
    <source>
        <dbReference type="SAM" id="SignalP"/>
    </source>
</evidence>
<dbReference type="SUPFAM" id="SSF53474">
    <property type="entry name" value="alpha/beta-Hydrolases"/>
    <property type="match status" value="1"/>
</dbReference>
<dbReference type="PANTHER" id="PTHR43248">
    <property type="entry name" value="2-SUCCINYL-6-HYDROXY-2,4-CYCLOHEXADIENE-1-CARBOXYLATE SYNTHASE"/>
    <property type="match status" value="1"/>
</dbReference>
<evidence type="ECO:0008006" key="8">
    <source>
        <dbReference type="Google" id="ProtNLM"/>
    </source>
</evidence>
<dbReference type="InterPro" id="IPR013595">
    <property type="entry name" value="Pept_S33_TAP-like_C"/>
</dbReference>
<evidence type="ECO:0000313" key="6">
    <source>
        <dbReference type="EMBL" id="KAK4501104.1"/>
    </source>
</evidence>
<gene>
    <name evidence="6" type="ORF">PRZ48_006910</name>
</gene>
<keyword evidence="7" id="KW-1185">Reference proteome</keyword>
<dbReference type="InterPro" id="IPR051601">
    <property type="entry name" value="Serine_prot/Carboxylest_S33"/>
</dbReference>
<dbReference type="InterPro" id="IPR029058">
    <property type="entry name" value="AB_hydrolase_fold"/>
</dbReference>
<dbReference type="EMBL" id="JAXOVC010000005">
    <property type="protein sequence ID" value="KAK4501104.1"/>
    <property type="molecule type" value="Genomic_DNA"/>
</dbReference>
<dbReference type="PANTHER" id="PTHR43248:SF25">
    <property type="entry name" value="AB HYDROLASE-1 DOMAIN-CONTAINING PROTEIN-RELATED"/>
    <property type="match status" value="1"/>
</dbReference>
<accession>A0ABR0EIA4</accession>
<feature type="signal peptide" evidence="3">
    <location>
        <begin position="1"/>
        <end position="18"/>
    </location>
</feature>
<evidence type="ECO:0000256" key="2">
    <source>
        <dbReference type="ARBA" id="ARBA00022801"/>
    </source>
</evidence>
<organism evidence="6 7">
    <name type="scientific">Zasmidium cellare</name>
    <name type="common">Wine cellar mold</name>
    <name type="synonym">Racodium cellare</name>
    <dbReference type="NCBI Taxonomy" id="395010"/>
    <lineage>
        <taxon>Eukaryota</taxon>
        <taxon>Fungi</taxon>
        <taxon>Dikarya</taxon>
        <taxon>Ascomycota</taxon>
        <taxon>Pezizomycotina</taxon>
        <taxon>Dothideomycetes</taxon>
        <taxon>Dothideomycetidae</taxon>
        <taxon>Mycosphaerellales</taxon>
        <taxon>Mycosphaerellaceae</taxon>
        <taxon>Zasmidium</taxon>
    </lineage>
</organism>
<protein>
    <recommendedName>
        <fullName evidence="8">Peptidase S33 tripeptidyl aminopeptidase-like C-terminal domain-containing protein</fullName>
    </recommendedName>
</protein>
<feature type="domain" description="Peptidase S33 tripeptidyl aminopeptidase-like C-terminal" evidence="5">
    <location>
        <begin position="426"/>
        <end position="524"/>
    </location>
</feature>
<dbReference type="Gene3D" id="3.40.50.1820">
    <property type="entry name" value="alpha/beta hydrolase"/>
    <property type="match status" value="1"/>
</dbReference>
<proteinExistence type="inferred from homology"/>
<dbReference type="InterPro" id="IPR000073">
    <property type="entry name" value="AB_hydrolase_1"/>
</dbReference>
<keyword evidence="3" id="KW-0732">Signal</keyword>
<name>A0ABR0EIA4_ZASCE</name>
<evidence type="ECO:0000313" key="7">
    <source>
        <dbReference type="Proteomes" id="UP001305779"/>
    </source>
</evidence>
<sequence>MHLSTTITLLSGLAVTLAIPHPPTQHKDLDWKPCDLDFPPSIQQQIPGPIDCATLDVPLDYTNKSSERLQLQLIKVNATQQPSDGRVVFAPGGPGNSGVEEVAKLGRVYESILGGRYDIVGFDPRGTGRTIPFSCVPSNATTKRSAPAHDNNTIPQVDSWSLLQNKAWQEGSVFSQLCYETQKVTGRFLSTAFVARDLLAISEAINPDGLLRFWGRSYGTMLGQTFAALFPDRVERMVLDSVVLASDYYSGQWISSTRDTTRSLEHYFQECVEAGPSICPLANFSGPDTTPADLMQALYAALEDVRAQNLTLSADYPALPWWQSGEGLPVLLELKYGIFAQLYRPDQYGAVFLTINDTLHGNFTRLTSLTIEDTLANAPTEEPWSRGSNAFHGVACLDSSFRASNVEGLYNTVQAQLRGGGDYADAFSTQLWPCAQWKFEAAERYEGAFRDIKTRHPVLFVNSPYDPITPLGGAFEAATAFPGSRVLVHRGHGHGSNNHPSLCTLRAIGDYFREGTLPDVGTECEPGRNGWELIDEAVRNEGIVTIQEEVRDEEEREMLQKVYDAAVAALVKAL</sequence>
<reference evidence="6 7" key="1">
    <citation type="journal article" date="2023" name="G3 (Bethesda)">
        <title>A chromosome-level genome assembly of Zasmidium syzygii isolated from banana leaves.</title>
        <authorList>
            <person name="van Westerhoven A.C."/>
            <person name="Mehrabi R."/>
            <person name="Talebi R."/>
            <person name="Steentjes M.B.F."/>
            <person name="Corcolon B."/>
            <person name="Chong P.A."/>
            <person name="Kema G.H.J."/>
            <person name="Seidl M.F."/>
        </authorList>
    </citation>
    <scope>NUCLEOTIDE SEQUENCE [LARGE SCALE GENOMIC DNA]</scope>
    <source>
        <strain evidence="6 7">P124</strain>
    </source>
</reference>
<dbReference type="Pfam" id="PF08386">
    <property type="entry name" value="Abhydrolase_4"/>
    <property type="match status" value="1"/>
</dbReference>
<dbReference type="Proteomes" id="UP001305779">
    <property type="component" value="Unassembled WGS sequence"/>
</dbReference>
<comment type="caution">
    <text evidence="6">The sequence shown here is derived from an EMBL/GenBank/DDBJ whole genome shotgun (WGS) entry which is preliminary data.</text>
</comment>
<feature type="domain" description="AB hydrolase-1" evidence="4">
    <location>
        <begin position="86"/>
        <end position="242"/>
    </location>
</feature>
<evidence type="ECO:0000259" key="5">
    <source>
        <dbReference type="Pfam" id="PF08386"/>
    </source>
</evidence>
<evidence type="ECO:0000256" key="1">
    <source>
        <dbReference type="ARBA" id="ARBA00010088"/>
    </source>
</evidence>
<comment type="similarity">
    <text evidence="1">Belongs to the peptidase S33 family.</text>
</comment>
<feature type="chain" id="PRO_5045553094" description="Peptidase S33 tripeptidyl aminopeptidase-like C-terminal domain-containing protein" evidence="3">
    <location>
        <begin position="19"/>
        <end position="574"/>
    </location>
</feature>